<dbReference type="GO" id="GO:0016787">
    <property type="term" value="F:hydrolase activity"/>
    <property type="evidence" value="ECO:0007669"/>
    <property type="project" value="UniProtKB-KW"/>
</dbReference>
<dbReference type="PANTHER" id="PTHR46118">
    <property type="entry name" value="PROTEIN ABHD11"/>
    <property type="match status" value="1"/>
</dbReference>
<dbReference type="InterPro" id="IPR029058">
    <property type="entry name" value="AB_hydrolase_fold"/>
</dbReference>
<dbReference type="Gene3D" id="3.40.50.1820">
    <property type="entry name" value="alpha/beta hydrolase"/>
    <property type="match status" value="1"/>
</dbReference>
<feature type="domain" description="AB hydrolase-1" evidence="2">
    <location>
        <begin position="12"/>
        <end position="238"/>
    </location>
</feature>
<dbReference type="RefSeq" id="WP_134359301.1">
    <property type="nucleotide sequence ID" value="NZ_CP038033.1"/>
</dbReference>
<dbReference type="Pfam" id="PF00561">
    <property type="entry name" value="Abhydrolase_1"/>
    <property type="match status" value="1"/>
</dbReference>
<organism evidence="3 4">
    <name type="scientific">Nitrosococcus wardiae</name>
    <dbReference type="NCBI Taxonomy" id="1814290"/>
    <lineage>
        <taxon>Bacteria</taxon>
        <taxon>Pseudomonadati</taxon>
        <taxon>Pseudomonadota</taxon>
        <taxon>Gammaproteobacteria</taxon>
        <taxon>Chromatiales</taxon>
        <taxon>Chromatiaceae</taxon>
        <taxon>Nitrosococcus</taxon>
    </lineage>
</organism>
<name>A0A4P7C0G1_9GAMM</name>
<evidence type="ECO:0000313" key="4">
    <source>
        <dbReference type="Proteomes" id="UP000294325"/>
    </source>
</evidence>
<dbReference type="SUPFAM" id="SSF53474">
    <property type="entry name" value="alpha/beta-Hydrolases"/>
    <property type="match status" value="1"/>
</dbReference>
<dbReference type="PRINTS" id="PR00111">
    <property type="entry name" value="ABHYDROLASE"/>
</dbReference>
<evidence type="ECO:0000259" key="2">
    <source>
        <dbReference type="Pfam" id="PF00561"/>
    </source>
</evidence>
<dbReference type="OrthoDB" id="9808398at2"/>
<dbReference type="AlphaFoldDB" id="A0A4P7C0G1"/>
<dbReference type="EMBL" id="CP038033">
    <property type="protein sequence ID" value="QBQ56048.1"/>
    <property type="molecule type" value="Genomic_DNA"/>
</dbReference>
<accession>A0A4P7C0G1</accession>
<dbReference type="InterPro" id="IPR000073">
    <property type="entry name" value="AB_hydrolase_1"/>
</dbReference>
<reference evidence="3 4" key="1">
    <citation type="submission" date="2019-03" db="EMBL/GenBank/DDBJ databases">
        <title>The genome sequence of Nitrosococcus wardiae strain D1FHST reveals the archetypal metabolic capacity of ammonia-oxidizing Gammaproteobacteria.</title>
        <authorList>
            <person name="Wang L."/>
            <person name="Lim C.K."/>
            <person name="Hanson T.E."/>
            <person name="Dang H."/>
            <person name="Klotz M.G."/>
        </authorList>
    </citation>
    <scope>NUCLEOTIDE SEQUENCE [LARGE SCALE GENOMIC DNA]</scope>
    <source>
        <strain evidence="3 4">D1FHS</strain>
    </source>
</reference>
<gene>
    <name evidence="3" type="ORF">E3U44_17175</name>
</gene>
<keyword evidence="1 3" id="KW-0378">Hydrolase</keyword>
<proteinExistence type="predicted"/>
<dbReference type="KEGG" id="nwr:E3U44_17175"/>
<keyword evidence="4" id="KW-1185">Reference proteome</keyword>
<dbReference type="PANTHER" id="PTHR46118:SF4">
    <property type="entry name" value="PROTEIN ABHD11"/>
    <property type="match status" value="1"/>
</dbReference>
<sequence length="259" mass="29444">MLLHHRIQGNGPPLIILHGLFGSMDNWRSLAPQFARQFQVVTLDLPNHGRSPHKKVFNYPCLARDLASFMDQQGMGAATLLGHSLGGKVAMQYALDFPERVTQLVVVDIAPRAYPPEHHFIFEALSDLNLSAYGSRREIDKALSRALPDHRIRQFLLTNLDKGKNGYRWRINLDDLHRNYRSICAAIKGEGMYLGPTLFVKGNRSDYLQKGDEIDIRKQFPRANIMAVPHAGHWVHADTPEVFVNAILEFLNQETKQPF</sequence>
<evidence type="ECO:0000256" key="1">
    <source>
        <dbReference type="ARBA" id="ARBA00022801"/>
    </source>
</evidence>
<evidence type="ECO:0000313" key="3">
    <source>
        <dbReference type="EMBL" id="QBQ56048.1"/>
    </source>
</evidence>
<protein>
    <submittedName>
        <fullName evidence="3">Alpha/beta fold hydrolase</fullName>
    </submittedName>
</protein>
<dbReference type="Proteomes" id="UP000294325">
    <property type="component" value="Chromosome"/>
</dbReference>